<feature type="region of interest" description="Disordered" evidence="6">
    <location>
        <begin position="498"/>
        <end position="518"/>
    </location>
</feature>
<accession>A0A841BRU4</accession>
<evidence type="ECO:0000256" key="1">
    <source>
        <dbReference type="ARBA" id="ARBA00000829"/>
    </source>
</evidence>
<sequence length="776" mass="85937">MPGCVHTDLLAQGLIADPYLDDNETRLGWIGRTAWRYETSFDADDLGTDRFDLVCDGLDTVATLTLNGIELGTTANMHRRYRFDLRPAVQPGRNTLAVEFASAYAHAERMRALVGDRPGAYDEPYQYIRKMACNFGWDWGPTLVTAGIWRAIGLHAWSVARISRVRPHATFDGPDALVEVHVELDRATEEPVTVTVTTGETGGTVAVAPGATTAVVTLRIADAQRWWPVGYGAQPLHRLQVSLSGADGVLLDDWSRSIGLREVRVETAPDEHGSPFTLHVNDVPIFVKGVNWIPDDAFADRVTRDRLARRFDQAIAANVNFLRVWGGGVYESEDFYELADERGLLVGQDFLFACAAYPEEEPFASEVAAEARDNVDRLAHHPSLVLWTGNNENIWGFHDWGWQEPLAGRSWGAGFYHELLPAIVAERDPGRFYWPGSPWSGDPAIHPNDSSHGTMHIWDVWNQIDYTHYRDKKPRFVAEYGFQAPPVFATLRRSISDAEPAPDSPGMRHHQKAADGDRKLQRALDAHLPPPRDFDDWHYLTQLNQARAIRLGIEHFRSLRPHCMGSIVWQLNDCWPVTSWSAIDGDGRRKPLWYSLRDAYADRILTIQPGGRLIAINDTGEAWLGQAEVTAHALDGSALATAKLEIDVAPAAVTGLDIPAEVIAAGGVALRARLGDAAAWWFLAEDREIDYPPARFTTTVQQVPTGYRVTVTAETILRDLTLFPDRLDPSAEVDDAMITLLPGESASFLVTTSATLDAAALTTAPVLRCVNDIARA</sequence>
<dbReference type="Pfam" id="PF00703">
    <property type="entry name" value="Glyco_hydro_2"/>
    <property type="match status" value="1"/>
</dbReference>
<dbReference type="EC" id="3.2.1.25" evidence="3"/>
<organism evidence="9 10">
    <name type="scientific">Allocatelliglobosispora scoriae</name>
    <dbReference type="NCBI Taxonomy" id="643052"/>
    <lineage>
        <taxon>Bacteria</taxon>
        <taxon>Bacillati</taxon>
        <taxon>Actinomycetota</taxon>
        <taxon>Actinomycetes</taxon>
        <taxon>Micromonosporales</taxon>
        <taxon>Micromonosporaceae</taxon>
        <taxon>Allocatelliglobosispora</taxon>
    </lineage>
</organism>
<dbReference type="RefSeq" id="WP_312875204.1">
    <property type="nucleotide sequence ID" value="NZ_JACHMN010000002.1"/>
</dbReference>
<proteinExistence type="inferred from homology"/>
<dbReference type="InterPro" id="IPR008979">
    <property type="entry name" value="Galactose-bd-like_sf"/>
</dbReference>
<evidence type="ECO:0000256" key="2">
    <source>
        <dbReference type="ARBA" id="ARBA00007401"/>
    </source>
</evidence>
<dbReference type="Pfam" id="PF22666">
    <property type="entry name" value="Glyco_hydro_2_N2"/>
    <property type="match status" value="1"/>
</dbReference>
<dbReference type="GO" id="GO:0004567">
    <property type="term" value="F:beta-mannosidase activity"/>
    <property type="evidence" value="ECO:0007669"/>
    <property type="project" value="UniProtKB-EC"/>
</dbReference>
<dbReference type="Gene3D" id="3.20.20.80">
    <property type="entry name" value="Glycosidases"/>
    <property type="match status" value="1"/>
</dbReference>
<dbReference type="AlphaFoldDB" id="A0A841BRU4"/>
<reference evidence="9 10" key="1">
    <citation type="submission" date="2020-08" db="EMBL/GenBank/DDBJ databases">
        <title>Sequencing the genomes of 1000 actinobacteria strains.</title>
        <authorList>
            <person name="Klenk H.-P."/>
        </authorList>
    </citation>
    <scope>NUCLEOTIDE SEQUENCE [LARGE SCALE GENOMIC DNA]</scope>
    <source>
        <strain evidence="9 10">DSM 45362</strain>
    </source>
</reference>
<dbReference type="SUPFAM" id="SSF51445">
    <property type="entry name" value="(Trans)glycosidases"/>
    <property type="match status" value="1"/>
</dbReference>
<comment type="similarity">
    <text evidence="2">Belongs to the glycosyl hydrolase 2 family.</text>
</comment>
<keyword evidence="5 9" id="KW-0326">Glycosidase</keyword>
<dbReference type="Proteomes" id="UP000587527">
    <property type="component" value="Unassembled WGS sequence"/>
</dbReference>
<evidence type="ECO:0000256" key="4">
    <source>
        <dbReference type="ARBA" id="ARBA00022801"/>
    </source>
</evidence>
<dbReference type="Gene3D" id="2.60.120.260">
    <property type="entry name" value="Galactose-binding domain-like"/>
    <property type="match status" value="1"/>
</dbReference>
<dbReference type="EMBL" id="JACHMN010000002">
    <property type="protein sequence ID" value="MBB5869452.1"/>
    <property type="molecule type" value="Genomic_DNA"/>
</dbReference>
<protein>
    <recommendedName>
        <fullName evidence="3">beta-mannosidase</fullName>
        <ecNumber evidence="3">3.2.1.25</ecNumber>
    </recommendedName>
</protein>
<dbReference type="InterPro" id="IPR013783">
    <property type="entry name" value="Ig-like_fold"/>
</dbReference>
<evidence type="ECO:0000313" key="10">
    <source>
        <dbReference type="Proteomes" id="UP000587527"/>
    </source>
</evidence>
<dbReference type="PANTHER" id="PTHR43730">
    <property type="entry name" value="BETA-MANNOSIDASE"/>
    <property type="match status" value="1"/>
</dbReference>
<dbReference type="InterPro" id="IPR050887">
    <property type="entry name" value="Beta-mannosidase_GH2"/>
</dbReference>
<feature type="domain" description="Beta-mannosidase-like galactose-binding" evidence="8">
    <location>
        <begin position="1"/>
        <end position="150"/>
    </location>
</feature>
<feature type="domain" description="Glycoside hydrolase family 2 immunoglobulin-like beta-sandwich" evidence="7">
    <location>
        <begin position="161"/>
        <end position="261"/>
    </location>
</feature>
<dbReference type="Gene3D" id="2.60.40.10">
    <property type="entry name" value="Immunoglobulins"/>
    <property type="match status" value="1"/>
</dbReference>
<dbReference type="PANTHER" id="PTHR43730:SF1">
    <property type="entry name" value="BETA-MANNOSIDASE"/>
    <property type="match status" value="1"/>
</dbReference>
<evidence type="ECO:0000259" key="7">
    <source>
        <dbReference type="Pfam" id="PF00703"/>
    </source>
</evidence>
<name>A0A841BRU4_9ACTN</name>
<evidence type="ECO:0000259" key="8">
    <source>
        <dbReference type="Pfam" id="PF22666"/>
    </source>
</evidence>
<gene>
    <name evidence="9" type="ORF">F4553_002831</name>
</gene>
<dbReference type="InterPro" id="IPR017853">
    <property type="entry name" value="GH"/>
</dbReference>
<comment type="catalytic activity">
    <reaction evidence="1">
        <text>Hydrolysis of terminal, non-reducing beta-D-mannose residues in beta-D-mannosides.</text>
        <dbReference type="EC" id="3.2.1.25"/>
    </reaction>
</comment>
<dbReference type="FunFam" id="3.20.20.80:FF:000050">
    <property type="entry name" value="Beta-mannosidase B"/>
    <property type="match status" value="1"/>
</dbReference>
<dbReference type="SUPFAM" id="SSF49303">
    <property type="entry name" value="beta-Galactosidase/glucuronidase domain"/>
    <property type="match status" value="1"/>
</dbReference>
<dbReference type="InterPro" id="IPR036156">
    <property type="entry name" value="Beta-gal/glucu_dom_sf"/>
</dbReference>
<dbReference type="InterPro" id="IPR006102">
    <property type="entry name" value="Ig-like_GH2"/>
</dbReference>
<comment type="caution">
    <text evidence="9">The sequence shown here is derived from an EMBL/GenBank/DDBJ whole genome shotgun (WGS) entry which is preliminary data.</text>
</comment>
<dbReference type="GO" id="GO:0006516">
    <property type="term" value="P:glycoprotein catabolic process"/>
    <property type="evidence" value="ECO:0007669"/>
    <property type="project" value="TreeGrafter"/>
</dbReference>
<evidence type="ECO:0000256" key="3">
    <source>
        <dbReference type="ARBA" id="ARBA00012754"/>
    </source>
</evidence>
<dbReference type="InterPro" id="IPR054593">
    <property type="entry name" value="Beta-mannosidase-like_N2"/>
</dbReference>
<evidence type="ECO:0000256" key="6">
    <source>
        <dbReference type="SAM" id="MobiDB-lite"/>
    </source>
</evidence>
<evidence type="ECO:0000256" key="5">
    <source>
        <dbReference type="ARBA" id="ARBA00023295"/>
    </source>
</evidence>
<dbReference type="SUPFAM" id="SSF49785">
    <property type="entry name" value="Galactose-binding domain-like"/>
    <property type="match status" value="1"/>
</dbReference>
<keyword evidence="10" id="KW-1185">Reference proteome</keyword>
<keyword evidence="4 9" id="KW-0378">Hydrolase</keyword>
<dbReference type="GO" id="GO:0005975">
    <property type="term" value="P:carbohydrate metabolic process"/>
    <property type="evidence" value="ECO:0007669"/>
    <property type="project" value="InterPro"/>
</dbReference>
<evidence type="ECO:0000313" key="9">
    <source>
        <dbReference type="EMBL" id="MBB5869452.1"/>
    </source>
</evidence>